<gene>
    <name evidence="2" type="ORF">OIDMADRAFT_61820</name>
</gene>
<dbReference type="Proteomes" id="UP000054321">
    <property type="component" value="Unassembled WGS sequence"/>
</dbReference>
<evidence type="ECO:0000313" key="3">
    <source>
        <dbReference type="Proteomes" id="UP000054321"/>
    </source>
</evidence>
<keyword evidence="3" id="KW-1185">Reference proteome</keyword>
<feature type="region of interest" description="Disordered" evidence="1">
    <location>
        <begin position="94"/>
        <end position="158"/>
    </location>
</feature>
<reference evidence="3" key="2">
    <citation type="submission" date="2015-01" db="EMBL/GenBank/DDBJ databases">
        <title>Evolutionary Origins and Diversification of the Mycorrhizal Mutualists.</title>
        <authorList>
            <consortium name="DOE Joint Genome Institute"/>
            <consortium name="Mycorrhizal Genomics Consortium"/>
            <person name="Kohler A."/>
            <person name="Kuo A."/>
            <person name="Nagy L.G."/>
            <person name="Floudas D."/>
            <person name="Copeland A."/>
            <person name="Barry K.W."/>
            <person name="Cichocki N."/>
            <person name="Veneault-Fourrey C."/>
            <person name="LaButti K."/>
            <person name="Lindquist E.A."/>
            <person name="Lipzen A."/>
            <person name="Lundell T."/>
            <person name="Morin E."/>
            <person name="Murat C."/>
            <person name="Riley R."/>
            <person name="Ohm R."/>
            <person name="Sun H."/>
            <person name="Tunlid A."/>
            <person name="Henrissat B."/>
            <person name="Grigoriev I.V."/>
            <person name="Hibbett D.S."/>
            <person name="Martin F."/>
        </authorList>
    </citation>
    <scope>NUCLEOTIDE SEQUENCE [LARGE SCALE GENOMIC DNA]</scope>
    <source>
        <strain evidence="3">Zn</strain>
    </source>
</reference>
<evidence type="ECO:0000256" key="1">
    <source>
        <dbReference type="SAM" id="MobiDB-lite"/>
    </source>
</evidence>
<organism evidence="2 3">
    <name type="scientific">Oidiodendron maius (strain Zn)</name>
    <dbReference type="NCBI Taxonomy" id="913774"/>
    <lineage>
        <taxon>Eukaryota</taxon>
        <taxon>Fungi</taxon>
        <taxon>Dikarya</taxon>
        <taxon>Ascomycota</taxon>
        <taxon>Pezizomycotina</taxon>
        <taxon>Leotiomycetes</taxon>
        <taxon>Leotiomycetes incertae sedis</taxon>
        <taxon>Myxotrichaceae</taxon>
        <taxon>Oidiodendron</taxon>
    </lineage>
</organism>
<proteinExistence type="predicted"/>
<dbReference type="InParanoid" id="A0A0C3C2S5"/>
<feature type="compositionally biased region" description="Polar residues" evidence="1">
    <location>
        <begin position="115"/>
        <end position="124"/>
    </location>
</feature>
<dbReference type="HOGENOM" id="CLU_1669913_0_0_1"/>
<dbReference type="AlphaFoldDB" id="A0A0C3C2S5"/>
<dbReference type="EMBL" id="KN832898">
    <property type="protein sequence ID" value="KIM93178.1"/>
    <property type="molecule type" value="Genomic_DNA"/>
</dbReference>
<evidence type="ECO:0000313" key="2">
    <source>
        <dbReference type="EMBL" id="KIM93178.1"/>
    </source>
</evidence>
<accession>A0A0C3C2S5</accession>
<reference evidence="2 3" key="1">
    <citation type="submission" date="2014-04" db="EMBL/GenBank/DDBJ databases">
        <authorList>
            <consortium name="DOE Joint Genome Institute"/>
            <person name="Kuo A."/>
            <person name="Martino E."/>
            <person name="Perotto S."/>
            <person name="Kohler A."/>
            <person name="Nagy L.G."/>
            <person name="Floudas D."/>
            <person name="Copeland A."/>
            <person name="Barry K.W."/>
            <person name="Cichocki N."/>
            <person name="Veneault-Fourrey C."/>
            <person name="LaButti K."/>
            <person name="Lindquist E.A."/>
            <person name="Lipzen A."/>
            <person name="Lundell T."/>
            <person name="Morin E."/>
            <person name="Murat C."/>
            <person name="Sun H."/>
            <person name="Tunlid A."/>
            <person name="Henrissat B."/>
            <person name="Grigoriev I.V."/>
            <person name="Hibbett D.S."/>
            <person name="Martin F."/>
            <person name="Nordberg H.P."/>
            <person name="Cantor M.N."/>
            <person name="Hua S.X."/>
        </authorList>
    </citation>
    <scope>NUCLEOTIDE SEQUENCE [LARGE SCALE GENOMIC DNA]</scope>
    <source>
        <strain evidence="2 3">Zn</strain>
    </source>
</reference>
<sequence>MTQDQARNMLPTGQRDDTPDFLAIIDPKKAHSYLLHWLQSGDIIQYYEDNPAARDALEAAIQESTRPMLQSTLAQVPCNSDLLNDDAASVASQYSSQVYENSSGHAGHDAIHDQNLPSITQNESLPDDLRRDTPVQEQVDGDGGYQANLGSAEDSVEE</sequence>
<protein>
    <submittedName>
        <fullName evidence="2">Uncharacterized protein</fullName>
    </submittedName>
</protein>
<name>A0A0C3C2S5_OIDMZ</name>